<dbReference type="Gene3D" id="1.25.40.90">
    <property type="match status" value="1"/>
</dbReference>
<dbReference type="InterPro" id="IPR008942">
    <property type="entry name" value="ENTH_VHS"/>
</dbReference>
<dbReference type="EMBL" id="KV417967">
    <property type="protein sequence ID" value="KZP04036.1"/>
    <property type="molecule type" value="Genomic_DNA"/>
</dbReference>
<dbReference type="CDD" id="cd16980">
    <property type="entry name" value="VHS_Lsb5"/>
    <property type="match status" value="1"/>
</dbReference>
<dbReference type="GO" id="GO:0007034">
    <property type="term" value="P:vacuolar transport"/>
    <property type="evidence" value="ECO:0007669"/>
    <property type="project" value="UniProtKB-ARBA"/>
</dbReference>
<feature type="region of interest" description="Disordered" evidence="1">
    <location>
        <begin position="403"/>
        <end position="428"/>
    </location>
</feature>
<protein>
    <recommendedName>
        <fullName evidence="2">VHS domain-containing protein</fullName>
    </recommendedName>
</protein>
<keyword evidence="4" id="KW-1185">Reference proteome</keyword>
<evidence type="ECO:0000313" key="3">
    <source>
        <dbReference type="EMBL" id="KZP04036.1"/>
    </source>
</evidence>
<dbReference type="SMART" id="SM00288">
    <property type="entry name" value="VHS"/>
    <property type="match status" value="1"/>
</dbReference>
<dbReference type="GO" id="GO:0051666">
    <property type="term" value="P:actin cortical patch localization"/>
    <property type="evidence" value="ECO:0007669"/>
    <property type="project" value="TreeGrafter"/>
</dbReference>
<dbReference type="InterPro" id="IPR002014">
    <property type="entry name" value="VHS_dom"/>
</dbReference>
<dbReference type="GO" id="GO:0035091">
    <property type="term" value="F:phosphatidylinositol binding"/>
    <property type="evidence" value="ECO:0007669"/>
    <property type="project" value="InterPro"/>
</dbReference>
<dbReference type="Pfam" id="PF00790">
    <property type="entry name" value="VHS"/>
    <property type="match status" value="1"/>
</dbReference>
<dbReference type="GO" id="GO:0007015">
    <property type="term" value="P:actin filament organization"/>
    <property type="evidence" value="ECO:0007669"/>
    <property type="project" value="InterPro"/>
</dbReference>
<feature type="region of interest" description="Disordered" evidence="1">
    <location>
        <begin position="263"/>
        <end position="298"/>
    </location>
</feature>
<accession>A0A167UKF3</accession>
<name>A0A167UKF3_9AGAM</name>
<dbReference type="GO" id="GO:0043130">
    <property type="term" value="F:ubiquitin binding"/>
    <property type="evidence" value="ECO:0007669"/>
    <property type="project" value="InterPro"/>
</dbReference>
<gene>
    <name evidence="3" type="ORF">FIBSPDRAFT_768027</name>
</gene>
<dbReference type="GO" id="GO:0006897">
    <property type="term" value="P:endocytosis"/>
    <property type="evidence" value="ECO:0007669"/>
    <property type="project" value="InterPro"/>
</dbReference>
<dbReference type="PANTHER" id="PTHR47789:SF2">
    <property type="entry name" value="VHS DOMAIN-CONTAINING PROTEIN"/>
    <property type="match status" value="1"/>
</dbReference>
<feature type="region of interest" description="Disordered" evidence="1">
    <location>
        <begin position="353"/>
        <end position="384"/>
    </location>
</feature>
<feature type="non-terminal residue" evidence="3">
    <location>
        <position position="1"/>
    </location>
</feature>
<dbReference type="STRING" id="436010.A0A167UKF3"/>
<sequence>VGYLTATSSEDWSLVLEVCDRASESEANAKEAVKALRREFKYAEPPAQLSAARLWAIMLRNSSEIFMQQMVSRKFLDTLEDVLTSSRTSPVVRERLMDVLAAVAYASQHTGRGDKDGFRALWRKVKPADKPEEGVPFDIDDAMFNPPRPRPTSEYSLEHHQPYQLPNDQALQQLQEAVAQAPKAKTRSSQRKNRIIPVEEDIRRLFQECALGNGNAQLLSQALAYARPEDLKKNDVIKEYSAKCRSSQELIYAQIPWASAGAERSRAAKGSPPLSQKSHSNSSYPAAQTQDDDTPAPESTIEEDLLAAILVSNEALTDALRLYDDLERVGIEKETEEISRRDVRMDRRTLAHQEEYGGQPEPPHVTGASSSRSPSPSPRASPVMSFQQPAYIPSVKHPLPRIPNTIIPGTAPSPLPSPYLPSNGGLVPPPHGPRSLTFITVSHTPSTERLNSPVSSVYYL</sequence>
<dbReference type="SUPFAM" id="SSF89009">
    <property type="entry name" value="GAT-like domain"/>
    <property type="match status" value="1"/>
</dbReference>
<dbReference type="GO" id="GO:0030479">
    <property type="term" value="C:actin cortical patch"/>
    <property type="evidence" value="ECO:0007669"/>
    <property type="project" value="TreeGrafter"/>
</dbReference>
<reference evidence="3 4" key="1">
    <citation type="journal article" date="2016" name="Mol. Biol. Evol.">
        <title>Comparative Genomics of Early-Diverging Mushroom-Forming Fungi Provides Insights into the Origins of Lignocellulose Decay Capabilities.</title>
        <authorList>
            <person name="Nagy L.G."/>
            <person name="Riley R."/>
            <person name="Tritt A."/>
            <person name="Adam C."/>
            <person name="Daum C."/>
            <person name="Floudas D."/>
            <person name="Sun H."/>
            <person name="Yadav J.S."/>
            <person name="Pangilinan J."/>
            <person name="Larsson K.H."/>
            <person name="Matsuura K."/>
            <person name="Barry K."/>
            <person name="Labutti K."/>
            <person name="Kuo R."/>
            <person name="Ohm R.A."/>
            <person name="Bhattacharya S.S."/>
            <person name="Shirouzu T."/>
            <person name="Yoshinaga Y."/>
            <person name="Martin F.M."/>
            <person name="Grigoriev I.V."/>
            <person name="Hibbett D.S."/>
        </authorList>
    </citation>
    <scope>NUCLEOTIDE SEQUENCE [LARGE SCALE GENOMIC DNA]</scope>
    <source>
        <strain evidence="3 4">CBS 109695</strain>
    </source>
</reference>
<evidence type="ECO:0000313" key="4">
    <source>
        <dbReference type="Proteomes" id="UP000076532"/>
    </source>
</evidence>
<dbReference type="AlphaFoldDB" id="A0A167UKF3"/>
<dbReference type="Proteomes" id="UP000076532">
    <property type="component" value="Unassembled WGS sequence"/>
</dbReference>
<dbReference type="CDD" id="cd21383">
    <property type="entry name" value="GAT_GGA_Tom1-like"/>
    <property type="match status" value="1"/>
</dbReference>
<dbReference type="PROSITE" id="PS50179">
    <property type="entry name" value="VHS"/>
    <property type="match status" value="1"/>
</dbReference>
<dbReference type="InterPro" id="IPR045007">
    <property type="entry name" value="LSB5"/>
</dbReference>
<dbReference type="PANTHER" id="PTHR47789">
    <property type="entry name" value="LAS SEVENTEEN-BINDING PROTEIN 5"/>
    <property type="match status" value="1"/>
</dbReference>
<feature type="compositionally biased region" description="Polar residues" evidence="1">
    <location>
        <begin position="273"/>
        <end position="289"/>
    </location>
</feature>
<dbReference type="OrthoDB" id="10255964at2759"/>
<feature type="domain" description="VHS" evidence="2">
    <location>
        <begin position="9"/>
        <end position="100"/>
    </location>
</feature>
<proteinExistence type="predicted"/>
<organism evidence="3 4">
    <name type="scientific">Athelia psychrophila</name>
    <dbReference type="NCBI Taxonomy" id="1759441"/>
    <lineage>
        <taxon>Eukaryota</taxon>
        <taxon>Fungi</taxon>
        <taxon>Dikarya</taxon>
        <taxon>Basidiomycota</taxon>
        <taxon>Agaricomycotina</taxon>
        <taxon>Agaricomycetes</taxon>
        <taxon>Agaricomycetidae</taxon>
        <taxon>Atheliales</taxon>
        <taxon>Atheliaceae</taxon>
        <taxon>Athelia</taxon>
    </lineage>
</organism>
<evidence type="ECO:0000256" key="1">
    <source>
        <dbReference type="SAM" id="MobiDB-lite"/>
    </source>
</evidence>
<evidence type="ECO:0000259" key="2">
    <source>
        <dbReference type="PROSITE" id="PS50179"/>
    </source>
</evidence>
<feature type="compositionally biased region" description="Low complexity" evidence="1">
    <location>
        <begin position="368"/>
        <end position="382"/>
    </location>
</feature>
<dbReference type="SUPFAM" id="SSF48464">
    <property type="entry name" value="ENTH/VHS domain"/>
    <property type="match status" value="1"/>
</dbReference>